<dbReference type="EMBL" id="CACTIH010007629">
    <property type="protein sequence ID" value="CAA3016577.1"/>
    <property type="molecule type" value="Genomic_DNA"/>
</dbReference>
<dbReference type="Proteomes" id="UP000594638">
    <property type="component" value="Unassembled WGS sequence"/>
</dbReference>
<accession>A0A8S0UCY4</accession>
<feature type="non-terminal residue" evidence="2">
    <location>
        <position position="1"/>
    </location>
</feature>
<evidence type="ECO:0000313" key="2">
    <source>
        <dbReference type="EMBL" id="CAA3016577.1"/>
    </source>
</evidence>
<feature type="compositionally biased region" description="Acidic residues" evidence="1">
    <location>
        <begin position="95"/>
        <end position="108"/>
    </location>
</feature>
<protein>
    <submittedName>
        <fullName evidence="2">Uncharacterized protein</fullName>
    </submittedName>
</protein>
<dbReference type="Gramene" id="OE9A037329T1">
    <property type="protein sequence ID" value="OE9A037329C1"/>
    <property type="gene ID" value="OE9A037329"/>
</dbReference>
<comment type="caution">
    <text evidence="2">The sequence shown here is derived from an EMBL/GenBank/DDBJ whole genome shotgun (WGS) entry which is preliminary data.</text>
</comment>
<evidence type="ECO:0000256" key="1">
    <source>
        <dbReference type="SAM" id="MobiDB-lite"/>
    </source>
</evidence>
<reference evidence="2 3" key="1">
    <citation type="submission" date="2019-12" db="EMBL/GenBank/DDBJ databases">
        <authorList>
            <person name="Alioto T."/>
            <person name="Alioto T."/>
            <person name="Gomez Garrido J."/>
        </authorList>
    </citation>
    <scope>NUCLEOTIDE SEQUENCE [LARGE SCALE GENOMIC DNA]</scope>
</reference>
<organism evidence="2 3">
    <name type="scientific">Olea europaea subsp. europaea</name>
    <dbReference type="NCBI Taxonomy" id="158383"/>
    <lineage>
        <taxon>Eukaryota</taxon>
        <taxon>Viridiplantae</taxon>
        <taxon>Streptophyta</taxon>
        <taxon>Embryophyta</taxon>
        <taxon>Tracheophyta</taxon>
        <taxon>Spermatophyta</taxon>
        <taxon>Magnoliopsida</taxon>
        <taxon>eudicotyledons</taxon>
        <taxon>Gunneridae</taxon>
        <taxon>Pentapetalae</taxon>
        <taxon>asterids</taxon>
        <taxon>lamiids</taxon>
        <taxon>Lamiales</taxon>
        <taxon>Oleaceae</taxon>
        <taxon>Oleeae</taxon>
        <taxon>Olea</taxon>
    </lineage>
</organism>
<feature type="region of interest" description="Disordered" evidence="1">
    <location>
        <begin position="76"/>
        <end position="115"/>
    </location>
</feature>
<sequence length="115" mass="12784">PFNPSYAIHPLFEQLWPSVQRRLFATDTNRAFHSLDQPDISSTSPVLVTPMSIRSPSSSARAKQSVCLSTSLPAKLTTAKSVPSRKRPTSASPILEDEDDDDDDDDDTPLIFRRK</sequence>
<keyword evidence="3" id="KW-1185">Reference proteome</keyword>
<dbReference type="AlphaFoldDB" id="A0A8S0UCY4"/>
<name>A0A8S0UCY4_OLEEU</name>
<feature type="non-terminal residue" evidence="2">
    <location>
        <position position="115"/>
    </location>
</feature>
<gene>
    <name evidence="2" type="ORF">OLEA9_A037329</name>
</gene>
<proteinExistence type="predicted"/>
<evidence type="ECO:0000313" key="3">
    <source>
        <dbReference type="Proteomes" id="UP000594638"/>
    </source>
</evidence>